<evidence type="ECO:0000256" key="1">
    <source>
        <dbReference type="SAM" id="MobiDB-lite"/>
    </source>
</evidence>
<feature type="region of interest" description="Disordered" evidence="1">
    <location>
        <begin position="180"/>
        <end position="204"/>
    </location>
</feature>
<dbReference type="AlphaFoldDB" id="A0AAV7QBR5"/>
<gene>
    <name evidence="2" type="ORF">NDU88_003082</name>
</gene>
<accession>A0AAV7QBR5</accession>
<reference evidence="2" key="1">
    <citation type="journal article" date="2022" name="bioRxiv">
        <title>Sequencing and chromosome-scale assembly of the giantPleurodeles waltlgenome.</title>
        <authorList>
            <person name="Brown T."/>
            <person name="Elewa A."/>
            <person name="Iarovenko S."/>
            <person name="Subramanian E."/>
            <person name="Araus A.J."/>
            <person name="Petzold A."/>
            <person name="Susuki M."/>
            <person name="Suzuki K.-i.T."/>
            <person name="Hayashi T."/>
            <person name="Toyoda A."/>
            <person name="Oliveira C."/>
            <person name="Osipova E."/>
            <person name="Leigh N.D."/>
            <person name="Simon A."/>
            <person name="Yun M.H."/>
        </authorList>
    </citation>
    <scope>NUCLEOTIDE SEQUENCE</scope>
    <source>
        <strain evidence="2">20211129_DDA</strain>
        <tissue evidence="2">Liver</tissue>
    </source>
</reference>
<organism evidence="2 3">
    <name type="scientific">Pleurodeles waltl</name>
    <name type="common">Iberian ribbed newt</name>
    <dbReference type="NCBI Taxonomy" id="8319"/>
    <lineage>
        <taxon>Eukaryota</taxon>
        <taxon>Metazoa</taxon>
        <taxon>Chordata</taxon>
        <taxon>Craniata</taxon>
        <taxon>Vertebrata</taxon>
        <taxon>Euteleostomi</taxon>
        <taxon>Amphibia</taxon>
        <taxon>Batrachia</taxon>
        <taxon>Caudata</taxon>
        <taxon>Salamandroidea</taxon>
        <taxon>Salamandridae</taxon>
        <taxon>Pleurodelinae</taxon>
        <taxon>Pleurodeles</taxon>
    </lineage>
</organism>
<dbReference type="Proteomes" id="UP001066276">
    <property type="component" value="Chromosome 6"/>
</dbReference>
<proteinExistence type="predicted"/>
<comment type="caution">
    <text evidence="2">The sequence shown here is derived from an EMBL/GenBank/DDBJ whole genome shotgun (WGS) entry which is preliminary data.</text>
</comment>
<keyword evidence="3" id="KW-1185">Reference proteome</keyword>
<protein>
    <submittedName>
        <fullName evidence="2">Uncharacterized protein</fullName>
    </submittedName>
</protein>
<name>A0AAV7QBR5_PLEWA</name>
<evidence type="ECO:0000313" key="3">
    <source>
        <dbReference type="Proteomes" id="UP001066276"/>
    </source>
</evidence>
<dbReference type="EMBL" id="JANPWB010000010">
    <property type="protein sequence ID" value="KAJ1136667.1"/>
    <property type="molecule type" value="Genomic_DNA"/>
</dbReference>
<sequence>MQYHLRAVTLRGGRGASAGKRSDRGTETWRGLWSLLWKQREKPCAFSRPRPVQLISRECTYYATASKSRNYFNAAAGAEEHGALGALVGNAAPLAAPLYSCGGSHEECAPALRGGVGVLFHGAPAPFAALVSVYSSVTRRGLARGACQVKMLVQSGFSVDKKIHNSSLIISQTATVEANNAEADKERGPDQVQESGTKQSQARDMHEIWRGKQLLSESGPCQKMKNTIEKDLWIAETCEEVEATAEASQKP</sequence>
<evidence type="ECO:0000313" key="2">
    <source>
        <dbReference type="EMBL" id="KAJ1136667.1"/>
    </source>
</evidence>